<accession>A0A066XPI7</accession>
<keyword evidence="1" id="KW-0812">Transmembrane</keyword>
<feature type="transmembrane region" description="Helical" evidence="1">
    <location>
        <begin position="42"/>
        <end position="59"/>
    </location>
</feature>
<dbReference type="EMBL" id="JMSE01000293">
    <property type="protein sequence ID" value="KDN70792.1"/>
    <property type="molecule type" value="Genomic_DNA"/>
</dbReference>
<feature type="transmembrane region" description="Helical" evidence="1">
    <location>
        <begin position="186"/>
        <end position="210"/>
    </location>
</feature>
<feature type="transmembrane region" description="Helical" evidence="1">
    <location>
        <begin position="79"/>
        <end position="100"/>
    </location>
</feature>
<gene>
    <name evidence="2" type="ORF">CSUB01_08723</name>
</gene>
<dbReference type="HOGENOM" id="CLU_1237580_0_0_1"/>
<dbReference type="AlphaFoldDB" id="A0A066XPI7"/>
<evidence type="ECO:0000313" key="2">
    <source>
        <dbReference type="EMBL" id="KDN70792.1"/>
    </source>
</evidence>
<organism evidence="2 3">
    <name type="scientific">Colletotrichum sublineola</name>
    <name type="common">Sorghum anthracnose fungus</name>
    <dbReference type="NCBI Taxonomy" id="1173701"/>
    <lineage>
        <taxon>Eukaryota</taxon>
        <taxon>Fungi</taxon>
        <taxon>Dikarya</taxon>
        <taxon>Ascomycota</taxon>
        <taxon>Pezizomycotina</taxon>
        <taxon>Sordariomycetes</taxon>
        <taxon>Hypocreomycetidae</taxon>
        <taxon>Glomerellales</taxon>
        <taxon>Glomerellaceae</taxon>
        <taxon>Colletotrichum</taxon>
        <taxon>Colletotrichum graminicola species complex</taxon>
    </lineage>
</organism>
<keyword evidence="1" id="KW-0472">Membrane</keyword>
<evidence type="ECO:0000313" key="3">
    <source>
        <dbReference type="Proteomes" id="UP000027238"/>
    </source>
</evidence>
<keyword evidence="3" id="KW-1185">Reference proteome</keyword>
<name>A0A066XPI7_COLSU</name>
<dbReference type="OrthoDB" id="5427664at2759"/>
<reference evidence="3" key="1">
    <citation type="journal article" date="2014" name="Genome Announc.">
        <title>Draft genome sequence of Colletotrichum sublineola, a destructive pathogen of cultivated sorghum.</title>
        <authorList>
            <person name="Baroncelli R."/>
            <person name="Sanz-Martin J.M."/>
            <person name="Rech G.E."/>
            <person name="Sukno S.A."/>
            <person name="Thon M.R."/>
        </authorList>
    </citation>
    <scope>NUCLEOTIDE SEQUENCE [LARGE SCALE GENOMIC DNA]</scope>
    <source>
        <strain evidence="3">TX430BB</strain>
    </source>
</reference>
<keyword evidence="1" id="KW-1133">Transmembrane helix</keyword>
<proteinExistence type="predicted"/>
<sequence>MTSEWQAMVMSVILLIFGFLSRSFKLFRPLSTAFRAHMRTPVYWLLVILLWGTVKILSARNSIRTSRSDVSLAEEQWTFGQILPVFLLFGPLFSMAGIFASHMTKTTSYALGQYGREEYMAAMNATESQTRLYSRPVEGMSFDTLEFTAQEDIREPLHASVAPATTNRNTSEVDLMYLKDYGNAPWLPICAAVPFLGVFATTIILFAAIFNFGESFEPLYTLYE</sequence>
<dbReference type="Proteomes" id="UP000027238">
    <property type="component" value="Unassembled WGS sequence"/>
</dbReference>
<evidence type="ECO:0000256" key="1">
    <source>
        <dbReference type="SAM" id="Phobius"/>
    </source>
</evidence>
<comment type="caution">
    <text evidence="2">The sequence shown here is derived from an EMBL/GenBank/DDBJ whole genome shotgun (WGS) entry which is preliminary data.</text>
</comment>
<protein>
    <submittedName>
        <fullName evidence="2">Uncharacterized protein</fullName>
    </submittedName>
</protein>
<dbReference type="STRING" id="1173701.A0A066XPI7"/>
<feature type="non-terminal residue" evidence="2">
    <location>
        <position position="224"/>
    </location>
</feature>
<feature type="transmembrane region" description="Helical" evidence="1">
    <location>
        <begin position="6"/>
        <end position="21"/>
    </location>
</feature>